<sequence length="87" mass="8455">MNAIVLPAVIDLAAVHSLAATLRGEPGSILLDGTAVERIGGAGIQLLLSAHATAAAAGHVAMVERPSEALAAAIATAGAGILLAPDR</sequence>
<protein>
    <recommendedName>
        <fullName evidence="1">MlaB-like STAS domain-containing protein</fullName>
    </recommendedName>
</protein>
<proteinExistence type="predicted"/>
<evidence type="ECO:0000259" key="1">
    <source>
        <dbReference type="Pfam" id="PF13466"/>
    </source>
</evidence>
<feature type="domain" description="MlaB-like STAS" evidence="1">
    <location>
        <begin position="4"/>
        <end position="78"/>
    </location>
</feature>
<dbReference type="EMBL" id="BMIH01000001">
    <property type="protein sequence ID" value="GGB21040.1"/>
    <property type="molecule type" value="Genomic_DNA"/>
</dbReference>
<dbReference type="InterPro" id="IPR036513">
    <property type="entry name" value="STAS_dom_sf"/>
</dbReference>
<name>A0A916SX70_9SPHN</name>
<dbReference type="Proteomes" id="UP000623067">
    <property type="component" value="Unassembled WGS sequence"/>
</dbReference>
<keyword evidence="3" id="KW-1185">Reference proteome</keyword>
<dbReference type="Pfam" id="PF13466">
    <property type="entry name" value="STAS_2"/>
    <property type="match status" value="1"/>
</dbReference>
<comment type="caution">
    <text evidence="2">The sequence shown here is derived from an EMBL/GenBank/DDBJ whole genome shotgun (WGS) entry which is preliminary data.</text>
</comment>
<dbReference type="AlphaFoldDB" id="A0A916SX70"/>
<organism evidence="2 3">
    <name type="scientific">Sphingomonas metalli</name>
    <dbReference type="NCBI Taxonomy" id="1779358"/>
    <lineage>
        <taxon>Bacteria</taxon>
        <taxon>Pseudomonadati</taxon>
        <taxon>Pseudomonadota</taxon>
        <taxon>Alphaproteobacteria</taxon>
        <taxon>Sphingomonadales</taxon>
        <taxon>Sphingomonadaceae</taxon>
        <taxon>Sphingomonas</taxon>
    </lineage>
</organism>
<dbReference type="InterPro" id="IPR058548">
    <property type="entry name" value="MlaB-like_STAS"/>
</dbReference>
<dbReference type="Gene3D" id="3.30.750.24">
    <property type="entry name" value="STAS domain"/>
    <property type="match status" value="1"/>
</dbReference>
<gene>
    <name evidence="2" type="ORF">GCM10011380_08290</name>
</gene>
<reference evidence="2" key="1">
    <citation type="journal article" date="2014" name="Int. J. Syst. Evol. Microbiol.">
        <title>Complete genome sequence of Corynebacterium casei LMG S-19264T (=DSM 44701T), isolated from a smear-ripened cheese.</title>
        <authorList>
            <consortium name="US DOE Joint Genome Institute (JGI-PGF)"/>
            <person name="Walter F."/>
            <person name="Albersmeier A."/>
            <person name="Kalinowski J."/>
            <person name="Ruckert C."/>
        </authorList>
    </citation>
    <scope>NUCLEOTIDE SEQUENCE</scope>
    <source>
        <strain evidence="2">CGMCC 1.15330</strain>
    </source>
</reference>
<evidence type="ECO:0000313" key="3">
    <source>
        <dbReference type="Proteomes" id="UP000623067"/>
    </source>
</evidence>
<dbReference type="SUPFAM" id="SSF52091">
    <property type="entry name" value="SpoIIaa-like"/>
    <property type="match status" value="1"/>
</dbReference>
<evidence type="ECO:0000313" key="2">
    <source>
        <dbReference type="EMBL" id="GGB21040.1"/>
    </source>
</evidence>
<reference evidence="2" key="2">
    <citation type="submission" date="2020-09" db="EMBL/GenBank/DDBJ databases">
        <authorList>
            <person name="Sun Q."/>
            <person name="Zhou Y."/>
        </authorList>
    </citation>
    <scope>NUCLEOTIDE SEQUENCE</scope>
    <source>
        <strain evidence="2">CGMCC 1.15330</strain>
    </source>
</reference>
<dbReference type="RefSeq" id="WP_188657371.1">
    <property type="nucleotide sequence ID" value="NZ_BMIH01000001.1"/>
</dbReference>
<accession>A0A916SX70</accession>